<organism evidence="1 2">
    <name type="scientific">Paraburkholderia tuberum</name>
    <dbReference type="NCBI Taxonomy" id="157910"/>
    <lineage>
        <taxon>Bacteria</taxon>
        <taxon>Pseudomonadati</taxon>
        <taxon>Pseudomonadota</taxon>
        <taxon>Betaproteobacteria</taxon>
        <taxon>Burkholderiales</taxon>
        <taxon>Burkholderiaceae</taxon>
        <taxon>Paraburkholderia</taxon>
    </lineage>
</organism>
<keyword evidence="2" id="KW-1185">Reference proteome</keyword>
<gene>
    <name evidence="1" type="ORF">SAMN05445850_3130</name>
</gene>
<sequence>MNLHGIVSPIIAAVNPMTDATLRRSAGYDTGPDLRQVPKYADTGVTAQVQALTAMELQHIAGLNLQGVLRAAYLYGNVQGVVQGDKKGGDLVLFADDDGVRADLRGTTWLVVQVLETWPDWCKVVLCQQ</sequence>
<protein>
    <submittedName>
        <fullName evidence="1">Uncharacterized protein</fullName>
    </submittedName>
</protein>
<accession>A0A1H1GWP2</accession>
<dbReference type="RefSeq" id="WP_090804449.1">
    <property type="nucleotide sequence ID" value="NZ_FNKX01000001.1"/>
</dbReference>
<evidence type="ECO:0000313" key="1">
    <source>
        <dbReference type="EMBL" id="SDR17632.1"/>
    </source>
</evidence>
<dbReference type="AlphaFoldDB" id="A0A1H1GWP2"/>
<name>A0A1H1GWP2_9BURK</name>
<proteinExistence type="predicted"/>
<dbReference type="STRING" id="157910.SAMN05445850_3130"/>
<evidence type="ECO:0000313" key="2">
    <source>
        <dbReference type="Proteomes" id="UP000199365"/>
    </source>
</evidence>
<reference evidence="2" key="1">
    <citation type="submission" date="2016-10" db="EMBL/GenBank/DDBJ databases">
        <authorList>
            <person name="Varghese N."/>
            <person name="Submissions S."/>
        </authorList>
    </citation>
    <scope>NUCLEOTIDE SEQUENCE [LARGE SCALE GENOMIC DNA]</scope>
    <source>
        <strain evidence="2">DUS833</strain>
    </source>
</reference>
<dbReference type="Proteomes" id="UP000199365">
    <property type="component" value="Unassembled WGS sequence"/>
</dbReference>
<dbReference type="EMBL" id="FNKX01000001">
    <property type="protein sequence ID" value="SDR17632.1"/>
    <property type="molecule type" value="Genomic_DNA"/>
</dbReference>